<reference evidence="1 2" key="1">
    <citation type="submission" date="2023-03" db="EMBL/GenBank/DDBJ databases">
        <authorList>
            <person name="Pearce D."/>
        </authorList>
    </citation>
    <scope>NUCLEOTIDE SEQUENCE [LARGE SCALE GENOMIC DNA]</scope>
    <source>
        <strain evidence="1">Msz</strain>
    </source>
</reference>
<protein>
    <submittedName>
        <fullName evidence="1">Uncharacterized protein</fullName>
    </submittedName>
</protein>
<gene>
    <name evidence="1" type="ORF">MSZNOR_4806</name>
</gene>
<evidence type="ECO:0000313" key="1">
    <source>
        <dbReference type="EMBL" id="CAI8967692.1"/>
    </source>
</evidence>
<name>A0ABM9I910_9GAMM</name>
<dbReference type="PROSITE" id="PS51257">
    <property type="entry name" value="PROKAR_LIPOPROTEIN"/>
    <property type="match status" value="1"/>
</dbReference>
<sequence>MERMKKGLVGSLYFLVSCFWSVGHAVGFDDEVEFGAGGYAAVESASLAEERAREGVDDLAFARGAFKATMHGNTSYTSDITTYNSIDGSSFTDASGIISVIQNTGNNVIIQNLTDVNVTINP</sequence>
<dbReference type="Proteomes" id="UP001162030">
    <property type="component" value="Chromosome"/>
</dbReference>
<organism evidence="1 2">
    <name type="scientific">Methylocaldum szegediense</name>
    <dbReference type="NCBI Taxonomy" id="73780"/>
    <lineage>
        <taxon>Bacteria</taxon>
        <taxon>Pseudomonadati</taxon>
        <taxon>Pseudomonadota</taxon>
        <taxon>Gammaproteobacteria</taxon>
        <taxon>Methylococcales</taxon>
        <taxon>Methylococcaceae</taxon>
        <taxon>Methylocaldum</taxon>
    </lineage>
</organism>
<dbReference type="EMBL" id="OX458333">
    <property type="protein sequence ID" value="CAI8967692.1"/>
    <property type="molecule type" value="Genomic_DNA"/>
</dbReference>
<proteinExistence type="predicted"/>
<accession>A0ABM9I910</accession>
<keyword evidence="2" id="KW-1185">Reference proteome</keyword>
<evidence type="ECO:0000313" key="2">
    <source>
        <dbReference type="Proteomes" id="UP001162030"/>
    </source>
</evidence>